<name>A0ABW4PLK0_9ACTN</name>
<feature type="transmembrane region" description="Helical" evidence="1">
    <location>
        <begin position="89"/>
        <end position="105"/>
    </location>
</feature>
<keyword evidence="1" id="KW-0472">Membrane</keyword>
<evidence type="ECO:0000256" key="1">
    <source>
        <dbReference type="SAM" id="Phobius"/>
    </source>
</evidence>
<dbReference type="RefSeq" id="WP_380900677.1">
    <property type="nucleotide sequence ID" value="NZ_JBHUFU010000008.1"/>
</dbReference>
<keyword evidence="1" id="KW-1133">Transmembrane helix</keyword>
<accession>A0ABW4PLK0</accession>
<gene>
    <name evidence="2" type="ORF">ACFSJS_15640</name>
</gene>
<proteinExistence type="predicted"/>
<evidence type="ECO:0008006" key="4">
    <source>
        <dbReference type="Google" id="ProtNLM"/>
    </source>
</evidence>
<keyword evidence="3" id="KW-1185">Reference proteome</keyword>
<evidence type="ECO:0000313" key="2">
    <source>
        <dbReference type="EMBL" id="MFD1831098.1"/>
    </source>
</evidence>
<dbReference type="EMBL" id="JBHUFU010000008">
    <property type="protein sequence ID" value="MFD1831098.1"/>
    <property type="molecule type" value="Genomic_DNA"/>
</dbReference>
<keyword evidence="1" id="KW-0812">Transmembrane</keyword>
<comment type="caution">
    <text evidence="2">The sequence shown here is derived from an EMBL/GenBank/DDBJ whole genome shotgun (WGS) entry which is preliminary data.</text>
</comment>
<organism evidence="2 3">
    <name type="scientific">Streptomyces desertarenae</name>
    <dbReference type="NCBI Taxonomy" id="2666184"/>
    <lineage>
        <taxon>Bacteria</taxon>
        <taxon>Bacillati</taxon>
        <taxon>Actinomycetota</taxon>
        <taxon>Actinomycetes</taxon>
        <taxon>Kitasatosporales</taxon>
        <taxon>Streptomycetaceae</taxon>
        <taxon>Streptomyces</taxon>
    </lineage>
</organism>
<reference evidence="3" key="1">
    <citation type="journal article" date="2019" name="Int. J. Syst. Evol. Microbiol.">
        <title>The Global Catalogue of Microorganisms (GCM) 10K type strain sequencing project: providing services to taxonomists for standard genome sequencing and annotation.</title>
        <authorList>
            <consortium name="The Broad Institute Genomics Platform"/>
            <consortium name="The Broad Institute Genome Sequencing Center for Infectious Disease"/>
            <person name="Wu L."/>
            <person name="Ma J."/>
        </authorList>
    </citation>
    <scope>NUCLEOTIDE SEQUENCE [LARGE SCALE GENOMIC DNA]</scope>
    <source>
        <strain evidence="3">CGMCC 4.7455</strain>
    </source>
</reference>
<evidence type="ECO:0000313" key="3">
    <source>
        <dbReference type="Proteomes" id="UP001597365"/>
    </source>
</evidence>
<protein>
    <recommendedName>
        <fullName evidence="4">DUF3040 domain-containing protein</fullName>
    </recommendedName>
</protein>
<feature type="transmembrane region" description="Helical" evidence="1">
    <location>
        <begin position="66"/>
        <end position="83"/>
    </location>
</feature>
<dbReference type="Proteomes" id="UP001597365">
    <property type="component" value="Unassembled WGS sequence"/>
</dbReference>
<sequence length="113" mass="12370">MKDSRLTLRELRILHETERVLLRDARLAEAFREFRECAGPGPGRGPEAVVPPDAVRDADPGPSRRLWLLVGVCAFLVPVLTVLHPGVGALVLLSVLTVCAARWVDRRRGRGAG</sequence>